<feature type="transmembrane region" description="Helical" evidence="8">
    <location>
        <begin position="420"/>
        <end position="449"/>
    </location>
</feature>
<evidence type="ECO:0000256" key="8">
    <source>
        <dbReference type="SAM" id="Phobius"/>
    </source>
</evidence>
<keyword evidence="5" id="KW-0560">Oxidoreductase</keyword>
<evidence type="ECO:0000313" key="10">
    <source>
        <dbReference type="EMBL" id="BCO28541.1"/>
    </source>
</evidence>
<evidence type="ECO:0000256" key="5">
    <source>
        <dbReference type="ARBA" id="ARBA00023002"/>
    </source>
</evidence>
<feature type="transmembrane region" description="Helical" evidence="8">
    <location>
        <begin position="306"/>
        <end position="326"/>
    </location>
</feature>
<evidence type="ECO:0000313" key="11">
    <source>
        <dbReference type="Proteomes" id="UP000824366"/>
    </source>
</evidence>
<dbReference type="EMBL" id="AP024238">
    <property type="protein sequence ID" value="BCO28541.1"/>
    <property type="molecule type" value="Genomic_DNA"/>
</dbReference>
<evidence type="ECO:0000256" key="1">
    <source>
        <dbReference type="ARBA" id="ARBA00004651"/>
    </source>
</evidence>
<comment type="subcellular location">
    <subcellularLocation>
        <location evidence="1">Cell membrane</location>
        <topology evidence="1">Multi-pass membrane protein</topology>
    </subcellularLocation>
    <subcellularLocation>
        <location evidence="7">Membrane</location>
        <topology evidence="7">Multi-pass membrane protein</topology>
    </subcellularLocation>
</comment>
<dbReference type="Proteomes" id="UP000824366">
    <property type="component" value="Chromosome"/>
</dbReference>
<feature type="transmembrane region" description="Helical" evidence="8">
    <location>
        <begin position="133"/>
        <end position="152"/>
    </location>
</feature>
<feature type="transmembrane region" description="Helical" evidence="8">
    <location>
        <begin position="164"/>
        <end position="186"/>
    </location>
</feature>
<evidence type="ECO:0000256" key="2">
    <source>
        <dbReference type="ARBA" id="ARBA00022475"/>
    </source>
</evidence>
<feature type="transmembrane region" description="Helical" evidence="8">
    <location>
        <begin position="272"/>
        <end position="294"/>
    </location>
</feature>
<gene>
    <name evidence="10" type="ORF">MIZ03_3447</name>
</gene>
<feature type="transmembrane region" description="Helical" evidence="8">
    <location>
        <begin position="109"/>
        <end position="127"/>
    </location>
</feature>
<feature type="transmembrane region" description="Helical" evidence="8">
    <location>
        <begin position="522"/>
        <end position="543"/>
    </location>
</feature>
<dbReference type="InterPro" id="IPR001750">
    <property type="entry name" value="ND/Mrp_TM"/>
</dbReference>
<name>A0ABM7MQD6_9BURK</name>
<dbReference type="PANTHER" id="PTHR42682:SF3">
    <property type="entry name" value="FORMATE HYDROGENLYASE SUBUNIT 3-RELATED"/>
    <property type="match status" value="1"/>
</dbReference>
<organism evidence="10 11">
    <name type="scientific">Rhodoferax lithotrophicus</name>
    <dbReference type="NCBI Taxonomy" id="2798804"/>
    <lineage>
        <taxon>Bacteria</taxon>
        <taxon>Pseudomonadati</taxon>
        <taxon>Pseudomonadota</taxon>
        <taxon>Betaproteobacteria</taxon>
        <taxon>Burkholderiales</taxon>
        <taxon>Comamonadaceae</taxon>
        <taxon>Rhodoferax</taxon>
    </lineage>
</organism>
<feature type="transmembrane region" description="Helical" evidence="8">
    <location>
        <begin position="206"/>
        <end position="225"/>
    </location>
</feature>
<reference evidence="10 11" key="1">
    <citation type="journal article" date="2021" name="Microbiol. Spectr.">
        <title>A Single Bacterium Capable of Oxidation and Reduction of Iron at Circumneutral pH.</title>
        <authorList>
            <person name="Kato S."/>
            <person name="Ohkuma M."/>
        </authorList>
    </citation>
    <scope>NUCLEOTIDE SEQUENCE [LARGE SCALE GENOMIC DNA]</scope>
    <source>
        <strain evidence="10 11">MIZ03</strain>
    </source>
</reference>
<feature type="transmembrane region" description="Helical" evidence="8">
    <location>
        <begin position="648"/>
        <end position="667"/>
    </location>
</feature>
<evidence type="ECO:0000256" key="3">
    <source>
        <dbReference type="ARBA" id="ARBA00022692"/>
    </source>
</evidence>
<feature type="transmembrane region" description="Helical" evidence="8">
    <location>
        <begin position="332"/>
        <end position="357"/>
    </location>
</feature>
<keyword evidence="6 8" id="KW-0472">Membrane</keyword>
<feature type="domain" description="NADH:quinone oxidoreductase/Mrp antiporter transmembrane" evidence="9">
    <location>
        <begin position="133"/>
        <end position="422"/>
    </location>
</feature>
<sequence>MNQLLAAALILLLGAALAMLPVKNSWRAGFGIVSQSIATLLTWLTVVPVLSTGTEAYVELPWGYPIGAVHFKLNALGAFFLSWSLPMTLLGAVYAVGYLRKYFDGPRHVGVHFALLNMISLSFLMVYTGEHAVTFLMGWEIAALSAWLLVIWDYTNQKVRFAGFNYLVSTHIGLIFLVAAFMILYTQTQSWYLDDFGDWMSTHPGTIRNTVFLLLLTSFGLKSAFFPFHSWLPRAHAAAPANVSALMSGVIHKAGLFALLHFLMIQGKPDAWMGWALIVFSVTSAVIGGLYTVGQRDLKRLLGYSSTENVGIAGIGFGIGTLGLAWDVPGLVALGFAGGMLHVLNHAFFKCQLFYAAGCVYQAKHGVDIERLGGLAKLMPLTALSFLIGGIAISALPPFNGFASEFLIYSGLFTGETISVWAKLLLAGVATLLAFVGAVSALSITRAYGVIFMGRSRDDTLPAGHEPSDWMLAPLLIHTAGTVLLGLMPVLGLALVAAPTRLFLRSVPDALTGEAMQQVQEVLGRVSLVSLSVAGLILLAWCMRHVVLRLLRRQTPATGPTWGCGYTAGSARLQYTASSFSRDFSNNYKGVMVMLKRQKAPQGYFPQDAYVITDCVDAVERRLYNVIGHGDESASLISKLMHEDDPRIAFALALAALVAIAALVVLAEGALP</sequence>
<keyword evidence="4 8" id="KW-1133">Transmembrane helix</keyword>
<keyword evidence="2" id="KW-1003">Cell membrane</keyword>
<keyword evidence="3 7" id="KW-0812">Transmembrane</keyword>
<dbReference type="InterPro" id="IPR003918">
    <property type="entry name" value="NADH_UbQ_OxRdtase"/>
</dbReference>
<dbReference type="RefSeq" id="WP_223904484.1">
    <property type="nucleotide sequence ID" value="NZ_AP024238.1"/>
</dbReference>
<feature type="transmembrane region" description="Helical" evidence="8">
    <location>
        <begin position="237"/>
        <end position="260"/>
    </location>
</feature>
<dbReference type="Pfam" id="PF00361">
    <property type="entry name" value="Proton_antipo_M"/>
    <property type="match status" value="1"/>
</dbReference>
<evidence type="ECO:0000256" key="7">
    <source>
        <dbReference type="RuleBase" id="RU000320"/>
    </source>
</evidence>
<keyword evidence="11" id="KW-1185">Reference proteome</keyword>
<evidence type="ECO:0000256" key="6">
    <source>
        <dbReference type="ARBA" id="ARBA00023136"/>
    </source>
</evidence>
<feature type="transmembrane region" description="Helical" evidence="8">
    <location>
        <begin position="75"/>
        <end position="97"/>
    </location>
</feature>
<dbReference type="PANTHER" id="PTHR42682">
    <property type="entry name" value="HYDROGENASE-4 COMPONENT F"/>
    <property type="match status" value="1"/>
</dbReference>
<accession>A0ABM7MQD6</accession>
<dbReference type="PRINTS" id="PR01437">
    <property type="entry name" value="NUOXDRDTASE4"/>
</dbReference>
<dbReference type="InterPro" id="IPR052175">
    <property type="entry name" value="ComplexI-like_HydComp"/>
</dbReference>
<evidence type="ECO:0000256" key="4">
    <source>
        <dbReference type="ARBA" id="ARBA00022989"/>
    </source>
</evidence>
<feature type="transmembrane region" description="Helical" evidence="8">
    <location>
        <begin position="470"/>
        <end position="498"/>
    </location>
</feature>
<feature type="transmembrane region" description="Helical" evidence="8">
    <location>
        <begin position="378"/>
        <end position="400"/>
    </location>
</feature>
<protein>
    <submittedName>
        <fullName evidence="10">Hydrogenase-4 component B</fullName>
    </submittedName>
</protein>
<evidence type="ECO:0000259" key="9">
    <source>
        <dbReference type="Pfam" id="PF00361"/>
    </source>
</evidence>
<proteinExistence type="predicted"/>